<dbReference type="KEGG" id="nfl:COO91_08652"/>
<organism evidence="1 2">
    <name type="scientific">Nostoc flagelliforme CCNUN1</name>
    <dbReference type="NCBI Taxonomy" id="2038116"/>
    <lineage>
        <taxon>Bacteria</taxon>
        <taxon>Bacillati</taxon>
        <taxon>Cyanobacteriota</taxon>
        <taxon>Cyanophyceae</taxon>
        <taxon>Nostocales</taxon>
        <taxon>Nostocaceae</taxon>
        <taxon>Nostoc</taxon>
    </lineage>
</organism>
<dbReference type="InterPro" id="IPR042081">
    <property type="entry name" value="RNA_2'-PTrans_C"/>
</dbReference>
<dbReference type="Gene3D" id="3.20.170.30">
    <property type="match status" value="1"/>
</dbReference>
<reference evidence="1 2" key="1">
    <citation type="submission" date="2017-11" db="EMBL/GenBank/DDBJ databases">
        <title>Complete genome of a free-living desiccation-tolerant cyanobacterium and its photosynthetic adaptation to extreme terrestrial habitat.</title>
        <authorList>
            <person name="Shang J."/>
        </authorList>
    </citation>
    <scope>NUCLEOTIDE SEQUENCE [LARGE SCALE GENOMIC DNA]</scope>
    <source>
        <strain evidence="1 2">CCNUN1</strain>
    </source>
</reference>
<keyword evidence="1" id="KW-0808">Transferase</keyword>
<gene>
    <name evidence="1" type="ORF">COO91_08652</name>
</gene>
<evidence type="ECO:0000313" key="1">
    <source>
        <dbReference type="EMBL" id="AUB42512.1"/>
    </source>
</evidence>
<dbReference type="InterPro" id="IPR002745">
    <property type="entry name" value="Ptrans_KptA/Tpt1"/>
</dbReference>
<dbReference type="EMBL" id="CP024785">
    <property type="protein sequence ID" value="AUB42512.1"/>
    <property type="molecule type" value="Genomic_DNA"/>
</dbReference>
<dbReference type="Proteomes" id="UP000232003">
    <property type="component" value="Chromosome"/>
</dbReference>
<proteinExistence type="predicted"/>
<evidence type="ECO:0000313" key="2">
    <source>
        <dbReference type="Proteomes" id="UP000232003"/>
    </source>
</evidence>
<accession>A0A2K8T479</accession>
<keyword evidence="2" id="KW-1185">Reference proteome</keyword>
<protein>
    <submittedName>
        <fullName evidence="1">RNA:NAD 2'-phosphotransferase, TPT1/KptA family</fullName>
    </submittedName>
</protein>
<sequence length="98" mass="10987">MSKYNLDAFALKSVESILQTGLCKMSRHHVHLSKDIPTAQTVGARHGKPVVFTVHTAAMHQAGRANASKLYLLTTEVKNQRKISISRLIYFHRFKAIA</sequence>
<dbReference type="SUPFAM" id="SSF56399">
    <property type="entry name" value="ADP-ribosylation"/>
    <property type="match status" value="1"/>
</dbReference>
<dbReference type="AlphaFoldDB" id="A0A2K8T479"/>
<dbReference type="GO" id="GO:0016740">
    <property type="term" value="F:transferase activity"/>
    <property type="evidence" value="ECO:0007669"/>
    <property type="project" value="UniProtKB-KW"/>
</dbReference>
<dbReference type="Pfam" id="PF01885">
    <property type="entry name" value="PTS_2-RNA"/>
    <property type="match status" value="1"/>
</dbReference>
<name>A0A2K8T479_9NOSO</name>